<dbReference type="Proteomes" id="UP000294802">
    <property type="component" value="Unassembled WGS sequence"/>
</dbReference>
<keyword evidence="9" id="KW-1185">Reference proteome</keyword>
<dbReference type="RefSeq" id="WP_133442796.1">
    <property type="nucleotide sequence ID" value="NZ_SCWB01000001.1"/>
</dbReference>
<keyword evidence="4" id="KW-1015">Disulfide bond</keyword>
<evidence type="ECO:0000313" key="8">
    <source>
        <dbReference type="EMBL" id="TDM13193.1"/>
    </source>
</evidence>
<dbReference type="PROSITE" id="PS00194">
    <property type="entry name" value="THIOREDOXIN_1"/>
    <property type="match status" value="1"/>
</dbReference>
<reference evidence="8 9" key="1">
    <citation type="submission" date="2019-01" db="EMBL/GenBank/DDBJ databases">
        <title>Draft genome sequences of the type strains of six Macrococcus species.</title>
        <authorList>
            <person name="Mazhar S."/>
            <person name="Altermann E."/>
            <person name="Hill C."/>
            <person name="Mcauliffe O."/>
        </authorList>
    </citation>
    <scope>NUCLEOTIDE SEQUENCE [LARGE SCALE GENOMIC DNA]</scope>
    <source>
        <strain evidence="8 9">CCM4815</strain>
    </source>
</reference>
<dbReference type="InterPro" id="IPR036249">
    <property type="entry name" value="Thioredoxin-like_sf"/>
</dbReference>
<dbReference type="EMBL" id="SCWB01000001">
    <property type="protein sequence ID" value="TDM13193.1"/>
    <property type="molecule type" value="Genomic_DNA"/>
</dbReference>
<gene>
    <name evidence="8" type="primary">resA</name>
    <name evidence="8" type="ORF">ERX29_00910</name>
</gene>
<evidence type="ECO:0000256" key="4">
    <source>
        <dbReference type="ARBA" id="ARBA00023157"/>
    </source>
</evidence>
<sequence length="177" mass="19733">MSKQAKSITQIIVMLLIVAAIGFIIYVTLTKNHDNVAKVGDQAPEFQLKTTDGKTVRLSDYKGKGLILNFWGTWCEPCRKEMPALSNNYDQYKDKGVEVLAIHIKNTPQQVDQFFRGLDKEVHIPVAFDNNNEVSDAFGVDPLPTTVVIDKTGKITAVHEGEMSTSTIENYMKSITP</sequence>
<feature type="domain" description="Thioredoxin" evidence="7">
    <location>
        <begin position="37"/>
        <end position="177"/>
    </location>
</feature>
<keyword evidence="6" id="KW-1133">Transmembrane helix</keyword>
<evidence type="ECO:0000259" key="7">
    <source>
        <dbReference type="PROSITE" id="PS51352"/>
    </source>
</evidence>
<evidence type="ECO:0000256" key="2">
    <source>
        <dbReference type="ARBA" id="ARBA00022748"/>
    </source>
</evidence>
<feature type="transmembrane region" description="Helical" evidence="6">
    <location>
        <begin position="12"/>
        <end position="29"/>
    </location>
</feature>
<dbReference type="InterPro" id="IPR000866">
    <property type="entry name" value="AhpC/TSA"/>
</dbReference>
<keyword evidence="6" id="KW-0472">Membrane</keyword>
<evidence type="ECO:0000256" key="5">
    <source>
        <dbReference type="ARBA" id="ARBA00023284"/>
    </source>
</evidence>
<proteinExistence type="predicted"/>
<dbReference type="PROSITE" id="PS51352">
    <property type="entry name" value="THIOREDOXIN_2"/>
    <property type="match status" value="1"/>
</dbReference>
<evidence type="ECO:0000313" key="9">
    <source>
        <dbReference type="Proteomes" id="UP000294802"/>
    </source>
</evidence>
<comment type="subcellular location">
    <subcellularLocation>
        <location evidence="1">Cell envelope</location>
    </subcellularLocation>
</comment>
<dbReference type="InterPro" id="IPR017937">
    <property type="entry name" value="Thioredoxin_CS"/>
</dbReference>
<accession>A0A4R6BYK7</accession>
<dbReference type="Pfam" id="PF00578">
    <property type="entry name" value="AhpC-TSA"/>
    <property type="match status" value="1"/>
</dbReference>
<dbReference type="OrthoDB" id="25753at2"/>
<dbReference type="GO" id="GO:0030313">
    <property type="term" value="C:cell envelope"/>
    <property type="evidence" value="ECO:0007669"/>
    <property type="project" value="UniProtKB-SubCell"/>
</dbReference>
<keyword evidence="6" id="KW-0812">Transmembrane</keyword>
<dbReference type="InterPro" id="IPR050553">
    <property type="entry name" value="Thioredoxin_ResA/DsbE_sf"/>
</dbReference>
<comment type="caution">
    <text evidence="8">The sequence shown here is derived from an EMBL/GenBank/DDBJ whole genome shotgun (WGS) entry which is preliminary data.</text>
</comment>
<dbReference type="Gene3D" id="3.40.30.10">
    <property type="entry name" value="Glutaredoxin"/>
    <property type="match status" value="1"/>
</dbReference>
<evidence type="ECO:0000256" key="1">
    <source>
        <dbReference type="ARBA" id="ARBA00004196"/>
    </source>
</evidence>
<dbReference type="SUPFAM" id="SSF52833">
    <property type="entry name" value="Thioredoxin-like"/>
    <property type="match status" value="1"/>
</dbReference>
<dbReference type="CDD" id="cd02966">
    <property type="entry name" value="TlpA_like_family"/>
    <property type="match status" value="1"/>
</dbReference>
<organism evidence="8 9">
    <name type="scientific">Macrococcus lamae</name>
    <dbReference type="NCBI Taxonomy" id="198484"/>
    <lineage>
        <taxon>Bacteria</taxon>
        <taxon>Bacillati</taxon>
        <taxon>Bacillota</taxon>
        <taxon>Bacilli</taxon>
        <taxon>Bacillales</taxon>
        <taxon>Staphylococcaceae</taxon>
        <taxon>Macrococcus</taxon>
    </lineage>
</organism>
<dbReference type="NCBIfam" id="NF002854">
    <property type="entry name" value="PRK03147.1"/>
    <property type="match status" value="1"/>
</dbReference>
<evidence type="ECO:0000256" key="6">
    <source>
        <dbReference type="SAM" id="Phobius"/>
    </source>
</evidence>
<keyword evidence="3" id="KW-0735">Signal-anchor</keyword>
<dbReference type="GO" id="GO:0016491">
    <property type="term" value="F:oxidoreductase activity"/>
    <property type="evidence" value="ECO:0007669"/>
    <property type="project" value="InterPro"/>
</dbReference>
<dbReference type="PANTHER" id="PTHR42852">
    <property type="entry name" value="THIOL:DISULFIDE INTERCHANGE PROTEIN DSBE"/>
    <property type="match status" value="1"/>
</dbReference>
<dbReference type="AlphaFoldDB" id="A0A4R6BYK7"/>
<dbReference type="GO" id="GO:0017004">
    <property type="term" value="P:cytochrome complex assembly"/>
    <property type="evidence" value="ECO:0007669"/>
    <property type="project" value="UniProtKB-KW"/>
</dbReference>
<keyword evidence="2" id="KW-0201">Cytochrome c-type biogenesis</keyword>
<dbReference type="GO" id="GO:0016209">
    <property type="term" value="F:antioxidant activity"/>
    <property type="evidence" value="ECO:0007669"/>
    <property type="project" value="InterPro"/>
</dbReference>
<keyword evidence="5" id="KW-0676">Redox-active center</keyword>
<protein>
    <submittedName>
        <fullName evidence="8">Thiol-disulfide oxidoreductase ResA</fullName>
    </submittedName>
</protein>
<evidence type="ECO:0000256" key="3">
    <source>
        <dbReference type="ARBA" id="ARBA00022968"/>
    </source>
</evidence>
<name>A0A4R6BYK7_9STAP</name>
<dbReference type="InterPro" id="IPR013766">
    <property type="entry name" value="Thioredoxin_domain"/>
</dbReference>
<dbReference type="PANTHER" id="PTHR42852:SF6">
    <property type="entry name" value="THIOL:DISULFIDE INTERCHANGE PROTEIN DSBE"/>
    <property type="match status" value="1"/>
</dbReference>